<evidence type="ECO:0000256" key="6">
    <source>
        <dbReference type="ARBA" id="ARBA00023170"/>
    </source>
</evidence>
<dbReference type="InterPro" id="IPR000276">
    <property type="entry name" value="GPCR_Rhodpsn"/>
</dbReference>
<comment type="caution">
    <text evidence="11">The sequence shown here is derived from an EMBL/GenBank/DDBJ whole genome shotgun (WGS) entry which is preliminary data.</text>
</comment>
<name>A0A814IDK8_9BILA</name>
<feature type="transmembrane region" description="Helical" evidence="9">
    <location>
        <begin position="57"/>
        <end position="81"/>
    </location>
</feature>
<keyword evidence="3 9" id="KW-1133">Transmembrane helix</keyword>
<keyword evidence="4" id="KW-0297">G-protein coupled receptor</keyword>
<dbReference type="Gene3D" id="1.20.1070.10">
    <property type="entry name" value="Rhodopsin 7-helix transmembrane proteins"/>
    <property type="match status" value="1"/>
</dbReference>
<dbReference type="PROSITE" id="PS50262">
    <property type="entry name" value="G_PROTEIN_RECEP_F1_2"/>
    <property type="match status" value="1"/>
</dbReference>
<evidence type="ECO:0000313" key="11">
    <source>
        <dbReference type="EMBL" id="CAF1022528.1"/>
    </source>
</evidence>
<evidence type="ECO:0000256" key="5">
    <source>
        <dbReference type="ARBA" id="ARBA00023136"/>
    </source>
</evidence>
<keyword evidence="7" id="KW-0807">Transducer</keyword>
<accession>A0A814IDK8</accession>
<proteinExistence type="predicted"/>
<feature type="domain" description="G-protein coupled receptors family 1 profile" evidence="10">
    <location>
        <begin position="37"/>
        <end position="350"/>
    </location>
</feature>
<evidence type="ECO:0000256" key="4">
    <source>
        <dbReference type="ARBA" id="ARBA00023040"/>
    </source>
</evidence>
<keyword evidence="6" id="KW-0675">Receptor</keyword>
<evidence type="ECO:0000256" key="2">
    <source>
        <dbReference type="ARBA" id="ARBA00022692"/>
    </source>
</evidence>
<evidence type="ECO:0000313" key="12">
    <source>
        <dbReference type="Proteomes" id="UP000663845"/>
    </source>
</evidence>
<protein>
    <recommendedName>
        <fullName evidence="10">G-protein coupled receptors family 1 profile domain-containing protein</fullName>
    </recommendedName>
</protein>
<feature type="transmembrane region" description="Helical" evidence="9">
    <location>
        <begin position="93"/>
        <end position="113"/>
    </location>
</feature>
<dbReference type="SUPFAM" id="SSF81321">
    <property type="entry name" value="Family A G protein-coupled receptor-like"/>
    <property type="match status" value="1"/>
</dbReference>
<evidence type="ECO:0000256" key="7">
    <source>
        <dbReference type="ARBA" id="ARBA00023224"/>
    </source>
</evidence>
<dbReference type="GO" id="GO:0004930">
    <property type="term" value="F:G protein-coupled receptor activity"/>
    <property type="evidence" value="ECO:0007669"/>
    <property type="project" value="UniProtKB-KW"/>
</dbReference>
<feature type="region of interest" description="Disordered" evidence="8">
    <location>
        <begin position="222"/>
        <end position="242"/>
    </location>
</feature>
<dbReference type="PRINTS" id="PR00237">
    <property type="entry name" value="GPCRRHODOPSN"/>
</dbReference>
<organism evidence="11 12">
    <name type="scientific">Adineta steineri</name>
    <dbReference type="NCBI Taxonomy" id="433720"/>
    <lineage>
        <taxon>Eukaryota</taxon>
        <taxon>Metazoa</taxon>
        <taxon>Spiralia</taxon>
        <taxon>Gnathifera</taxon>
        <taxon>Rotifera</taxon>
        <taxon>Eurotatoria</taxon>
        <taxon>Bdelloidea</taxon>
        <taxon>Adinetida</taxon>
        <taxon>Adinetidae</taxon>
        <taxon>Adineta</taxon>
    </lineage>
</organism>
<dbReference type="Pfam" id="PF00001">
    <property type="entry name" value="7tm_1"/>
    <property type="match status" value="1"/>
</dbReference>
<evidence type="ECO:0000259" key="10">
    <source>
        <dbReference type="PROSITE" id="PS50262"/>
    </source>
</evidence>
<dbReference type="EMBL" id="CAJNOG010000158">
    <property type="protein sequence ID" value="CAF1022528.1"/>
    <property type="molecule type" value="Genomic_DNA"/>
</dbReference>
<gene>
    <name evidence="11" type="ORF">JYZ213_LOCUS17147</name>
</gene>
<dbReference type="Proteomes" id="UP000663845">
    <property type="component" value="Unassembled WGS sequence"/>
</dbReference>
<feature type="transmembrane region" description="Helical" evidence="9">
    <location>
        <begin position="169"/>
        <end position="197"/>
    </location>
</feature>
<reference evidence="11" key="1">
    <citation type="submission" date="2021-02" db="EMBL/GenBank/DDBJ databases">
        <authorList>
            <person name="Nowell W R."/>
        </authorList>
    </citation>
    <scope>NUCLEOTIDE SEQUENCE</scope>
</reference>
<dbReference type="InterPro" id="IPR017452">
    <property type="entry name" value="GPCR_Rhodpsn_7TM"/>
</dbReference>
<dbReference type="PANTHER" id="PTHR24243">
    <property type="entry name" value="G-PROTEIN COUPLED RECEPTOR"/>
    <property type="match status" value="1"/>
</dbReference>
<sequence length="435" mass="49735">MSNNSYETYSGSAYIQNILSKIFTPYIIIVTLIGITGNALTIIMLSKRSLTKNFNNCTLIALAITDLLFNLSLLSHCLFTLSGYSSDNFCTILAFVSHLAELLSASFTAHFTIQRFFAVKFPLSVFMEKNIHILHYIIVSLVILFGISFCFALVKKNSIDGCEEELQLIWFISDAILSFVTPFTIIATLNLLIIFHLRKTSRKNQRLSFSNKRTKKELLRLNSKQKSSLSYDSNSHSRSSVHTIGSNIRTSLYRFPSHTESNDNHLSVDIRARRTASIRSTTRSHAQSHRVTRMLIIVSTCFLLLNAPSHICKISVKIYALKNGQLTSNSHLISTNVIEYSNETMSTIIENSDFISATIPYREKSTKMNANYYYILYITIITCQHISYLSYSINFFLYSFCGMKFRRELKRFLPRCGNYQQRLQKSPILYGSHIL</sequence>
<evidence type="ECO:0000256" key="9">
    <source>
        <dbReference type="SAM" id="Phobius"/>
    </source>
</evidence>
<dbReference type="GO" id="GO:0005886">
    <property type="term" value="C:plasma membrane"/>
    <property type="evidence" value="ECO:0007669"/>
    <property type="project" value="TreeGrafter"/>
</dbReference>
<evidence type="ECO:0000256" key="3">
    <source>
        <dbReference type="ARBA" id="ARBA00022989"/>
    </source>
</evidence>
<keyword evidence="2 9" id="KW-0812">Transmembrane</keyword>
<evidence type="ECO:0000256" key="1">
    <source>
        <dbReference type="ARBA" id="ARBA00004141"/>
    </source>
</evidence>
<dbReference type="AlphaFoldDB" id="A0A814IDK8"/>
<evidence type="ECO:0000256" key="8">
    <source>
        <dbReference type="SAM" id="MobiDB-lite"/>
    </source>
</evidence>
<feature type="transmembrane region" description="Helical" evidence="9">
    <location>
        <begin position="374"/>
        <end position="401"/>
    </location>
</feature>
<comment type="subcellular location">
    <subcellularLocation>
        <location evidence="1">Membrane</location>
        <topology evidence="1">Multi-pass membrane protein</topology>
    </subcellularLocation>
</comment>
<dbReference type="PANTHER" id="PTHR24243:SF230">
    <property type="entry name" value="G-PROTEIN COUPLED RECEPTORS FAMILY 1 PROFILE DOMAIN-CONTAINING PROTEIN"/>
    <property type="match status" value="1"/>
</dbReference>
<keyword evidence="5 9" id="KW-0472">Membrane</keyword>
<feature type="transmembrane region" description="Helical" evidence="9">
    <location>
        <begin position="133"/>
        <end position="154"/>
    </location>
</feature>
<feature type="transmembrane region" description="Helical" evidence="9">
    <location>
        <begin position="26"/>
        <end position="45"/>
    </location>
</feature>